<organism evidence="2 3">
    <name type="scientific">Perkinsus chesapeaki</name>
    <name type="common">Clam parasite</name>
    <name type="synonym">Perkinsus andrewsi</name>
    <dbReference type="NCBI Taxonomy" id="330153"/>
    <lineage>
        <taxon>Eukaryota</taxon>
        <taxon>Sar</taxon>
        <taxon>Alveolata</taxon>
        <taxon>Perkinsozoa</taxon>
        <taxon>Perkinsea</taxon>
        <taxon>Perkinsida</taxon>
        <taxon>Perkinsidae</taxon>
        <taxon>Perkinsus</taxon>
    </lineage>
</organism>
<keyword evidence="1" id="KW-0732">Signal</keyword>
<evidence type="ECO:0000256" key="1">
    <source>
        <dbReference type="SAM" id="SignalP"/>
    </source>
</evidence>
<feature type="chain" id="PRO_5029883030" evidence="1">
    <location>
        <begin position="26"/>
        <end position="132"/>
    </location>
</feature>
<evidence type="ECO:0000313" key="2">
    <source>
        <dbReference type="EMBL" id="KAF4666752.1"/>
    </source>
</evidence>
<accession>A0A7J6M5D1</accession>
<proteinExistence type="predicted"/>
<reference evidence="2 3" key="1">
    <citation type="submission" date="2020-04" db="EMBL/GenBank/DDBJ databases">
        <title>Perkinsus chesapeaki whole genome sequence.</title>
        <authorList>
            <person name="Bogema D.R."/>
        </authorList>
    </citation>
    <scope>NUCLEOTIDE SEQUENCE [LARGE SCALE GENOMIC DNA]</scope>
    <source>
        <strain evidence="2">ATCC PRA-425</strain>
    </source>
</reference>
<gene>
    <name evidence="2" type="ORF">FOL47_003930</name>
</gene>
<feature type="signal peptide" evidence="1">
    <location>
        <begin position="1"/>
        <end position="25"/>
    </location>
</feature>
<sequence length="132" mass="15036">MSTHAPLSASSLMLVMMLLLYMALGQKQPSGTFLPLKSPSETDFVIIEIDIDVALGYAALADTNKNIYFTDYQYKNGTMKFIFDEGDLEPLMKKYPKKIGNKTFNKVKVNKKMTQLTVVYLDKKPRIYEKAH</sequence>
<keyword evidence="3" id="KW-1185">Reference proteome</keyword>
<comment type="caution">
    <text evidence="2">The sequence shown here is derived from an EMBL/GenBank/DDBJ whole genome shotgun (WGS) entry which is preliminary data.</text>
</comment>
<dbReference type="Proteomes" id="UP000591131">
    <property type="component" value="Unassembled WGS sequence"/>
</dbReference>
<dbReference type="EMBL" id="JAAPAO010000227">
    <property type="protein sequence ID" value="KAF4666752.1"/>
    <property type="molecule type" value="Genomic_DNA"/>
</dbReference>
<dbReference type="AlphaFoldDB" id="A0A7J6M5D1"/>
<evidence type="ECO:0000313" key="3">
    <source>
        <dbReference type="Proteomes" id="UP000591131"/>
    </source>
</evidence>
<protein>
    <submittedName>
        <fullName evidence="2">Uncharacterized protein</fullName>
    </submittedName>
</protein>
<name>A0A7J6M5D1_PERCH</name>